<sequence length="803" mass="86916">MSLLTDVPPPTRPDTPDAAGDSTTRPVRRVLWHLTSAAQQPAARPLAGRRIAVIGGTAQDAERVRAGLRRLGADVEDGHRTPPHPDQVPDTIVDLTLAEPYAPDTAGQWRHALLRTFALLRRCYRQWSEEETAGRLCYLAVTYLGGGMGRHPDDDLAQPLGGLWAGLAKTLHREFPACAARVVDIALGDRGRLPDLVAAELATSGLIEIGHRDGRRWTLTPYATEPGTPGLHWGPTDTVLISGGGRGIGMALARQIARESGARVVVTGRAALPPEETWPELTPEALDAHRTALWARRGDGRTVTAIRADIARAEQTWDVVANLRDARAHGLRVEYRRCDFTDPEQVRELVAGLPQLTGVVHNAGVDRPTRLPGKSDTDIADVVATKVDAFGHLFQAVRDRDLKVFCTVGSLTGRLGGMVGQFDYAAANECLARLGYWAQRQVRFPVMTLAWPTWARLGLIANFRASLRYMAAMDVAEGLGHWRAELLAGTSGEVSFVGPLGPALGLTQAVGHPLTPALPGFAATWPKAFHLGTPERYRPHRRLVSRLEFDPATTCAVGDFTVHGDPALPVGLLLESAVRGAEWVVPEQPGPRRLAAVEDVSVPWNLLRRGADGTVRLRRDVRGTEREGRWTVDVTFRAVTAPTDGPVARMRLVYTDGDTALAEPARPAAARPVREGTLFTSDPVLNWRGLAVPMATWRAESPGRLVADVPRCRPADLWAVPRPPTCAVPVAEIENVVRAVSTRLPGLPSTPDPLTLSRVVLHGPAPERTRVIADTALGVWRITDARTGAPVAVVHRPAHPTGR</sequence>
<dbReference type="GO" id="GO:0004312">
    <property type="term" value="F:fatty acid synthase activity"/>
    <property type="evidence" value="ECO:0007669"/>
    <property type="project" value="TreeGrafter"/>
</dbReference>
<feature type="domain" description="Ketoreductase" evidence="4">
    <location>
        <begin position="237"/>
        <end position="457"/>
    </location>
</feature>
<dbReference type="GO" id="GO:0005886">
    <property type="term" value="C:plasma membrane"/>
    <property type="evidence" value="ECO:0007669"/>
    <property type="project" value="TreeGrafter"/>
</dbReference>
<evidence type="ECO:0000259" key="4">
    <source>
        <dbReference type="SMART" id="SM00822"/>
    </source>
</evidence>
<dbReference type="GO" id="GO:0071770">
    <property type="term" value="P:DIM/DIP cell wall layer assembly"/>
    <property type="evidence" value="ECO:0007669"/>
    <property type="project" value="TreeGrafter"/>
</dbReference>
<dbReference type="STRING" id="1915400.FM21_33210"/>
<proteinExistence type="predicted"/>
<accession>A0A086MRX1</accession>
<dbReference type="Gene3D" id="3.40.50.720">
    <property type="entry name" value="NAD(P)-binding Rossmann-like Domain"/>
    <property type="match status" value="1"/>
</dbReference>
<dbReference type="HOGENOM" id="CLU_020622_0_0_11"/>
<reference evidence="5 6" key="1">
    <citation type="submission" date="2014-05" db="EMBL/GenBank/DDBJ databases">
        <title>Complete genome sequence of the Streptomyces mutabilis TRM45540.</title>
        <authorList>
            <person name="Luo X."/>
            <person name="Zhang L."/>
        </authorList>
    </citation>
    <scope>NUCLEOTIDE SEQUENCE [LARGE SCALE GENOMIC DNA]</scope>
    <source>
        <strain evidence="5 6">TRM45540</strain>
    </source>
</reference>
<dbReference type="InterPro" id="IPR057326">
    <property type="entry name" value="KR_dom"/>
</dbReference>
<evidence type="ECO:0000256" key="2">
    <source>
        <dbReference type="ARBA" id="ARBA00022553"/>
    </source>
</evidence>
<dbReference type="EMBL" id="JNFQ01000006">
    <property type="protein sequence ID" value="KFG71639.1"/>
    <property type="molecule type" value="Genomic_DNA"/>
</dbReference>
<evidence type="ECO:0000256" key="1">
    <source>
        <dbReference type="ARBA" id="ARBA00022450"/>
    </source>
</evidence>
<dbReference type="RefSeq" id="WP_052412443.1">
    <property type="nucleotide sequence ID" value="NZ_KN039949.1"/>
</dbReference>
<keyword evidence="2" id="KW-0597">Phosphoprotein</keyword>
<gene>
    <name evidence="5" type="ORF">FM21_33210</name>
</gene>
<comment type="caution">
    <text evidence="5">The sequence shown here is derived from an EMBL/GenBank/DDBJ whole genome shotgun (WGS) entry which is preliminary data.</text>
</comment>
<keyword evidence="1" id="KW-0596">Phosphopantetheine</keyword>
<protein>
    <recommendedName>
        <fullName evidence="4">Ketoreductase domain-containing protein</fullName>
    </recommendedName>
</protein>
<dbReference type="PANTHER" id="PTHR43775:SF37">
    <property type="entry name" value="SI:DKEY-61P9.11"/>
    <property type="match status" value="1"/>
</dbReference>
<dbReference type="PANTHER" id="PTHR43775">
    <property type="entry name" value="FATTY ACID SYNTHASE"/>
    <property type="match status" value="1"/>
</dbReference>
<dbReference type="Pfam" id="PF08659">
    <property type="entry name" value="KR"/>
    <property type="match status" value="1"/>
</dbReference>
<dbReference type="SMART" id="SM00822">
    <property type="entry name" value="PKS_KR"/>
    <property type="match status" value="1"/>
</dbReference>
<organism evidence="5 6">
    <name type="scientific">Streptomyces mutabilis</name>
    <dbReference type="NCBI Taxonomy" id="67332"/>
    <lineage>
        <taxon>Bacteria</taxon>
        <taxon>Bacillati</taxon>
        <taxon>Actinomycetota</taxon>
        <taxon>Actinomycetes</taxon>
        <taxon>Kitasatosporales</taxon>
        <taxon>Streptomycetaceae</taxon>
        <taxon>Streptomyces</taxon>
    </lineage>
</organism>
<keyword evidence="6" id="KW-1185">Reference proteome</keyword>
<dbReference type="Proteomes" id="UP000029095">
    <property type="component" value="Unassembled WGS sequence"/>
</dbReference>
<dbReference type="SUPFAM" id="SSF51735">
    <property type="entry name" value="NAD(P)-binding Rossmann-fold domains"/>
    <property type="match status" value="2"/>
</dbReference>
<dbReference type="InterPro" id="IPR050091">
    <property type="entry name" value="PKS_NRPS_Biosynth_Enz"/>
</dbReference>
<dbReference type="InterPro" id="IPR013968">
    <property type="entry name" value="PKS_KR"/>
</dbReference>
<name>A0A086MRX1_9ACTN</name>
<dbReference type="GO" id="GO:0005737">
    <property type="term" value="C:cytoplasm"/>
    <property type="evidence" value="ECO:0007669"/>
    <property type="project" value="TreeGrafter"/>
</dbReference>
<evidence type="ECO:0000256" key="3">
    <source>
        <dbReference type="SAM" id="MobiDB-lite"/>
    </source>
</evidence>
<evidence type="ECO:0000313" key="6">
    <source>
        <dbReference type="Proteomes" id="UP000029095"/>
    </source>
</evidence>
<evidence type="ECO:0000313" key="5">
    <source>
        <dbReference type="EMBL" id="KFG71639.1"/>
    </source>
</evidence>
<dbReference type="AlphaFoldDB" id="A0A086MRX1"/>
<dbReference type="InterPro" id="IPR036291">
    <property type="entry name" value="NAD(P)-bd_dom_sf"/>
</dbReference>
<dbReference type="GO" id="GO:0006633">
    <property type="term" value="P:fatty acid biosynthetic process"/>
    <property type="evidence" value="ECO:0007669"/>
    <property type="project" value="TreeGrafter"/>
</dbReference>
<feature type="region of interest" description="Disordered" evidence="3">
    <location>
        <begin position="1"/>
        <end position="24"/>
    </location>
</feature>